<dbReference type="Pfam" id="PF00582">
    <property type="entry name" value="Usp"/>
    <property type="match status" value="2"/>
</dbReference>
<name>A0A919UCJ5_9ACTN</name>
<feature type="domain" description="UspA" evidence="2">
    <location>
        <begin position="147"/>
        <end position="276"/>
    </location>
</feature>
<evidence type="ECO:0000313" key="3">
    <source>
        <dbReference type="EMBL" id="GIG45703.1"/>
    </source>
</evidence>
<evidence type="ECO:0000256" key="1">
    <source>
        <dbReference type="ARBA" id="ARBA00008791"/>
    </source>
</evidence>
<protein>
    <submittedName>
        <fullName evidence="3">Universal stress protein</fullName>
    </submittedName>
</protein>
<organism evidence="3 4">
    <name type="scientific">Dactylosporangium siamense</name>
    <dbReference type="NCBI Taxonomy" id="685454"/>
    <lineage>
        <taxon>Bacteria</taxon>
        <taxon>Bacillati</taxon>
        <taxon>Actinomycetota</taxon>
        <taxon>Actinomycetes</taxon>
        <taxon>Micromonosporales</taxon>
        <taxon>Micromonosporaceae</taxon>
        <taxon>Dactylosporangium</taxon>
    </lineage>
</organism>
<reference evidence="3" key="1">
    <citation type="submission" date="2021-01" db="EMBL/GenBank/DDBJ databases">
        <title>Whole genome shotgun sequence of Dactylosporangium siamense NBRC 106093.</title>
        <authorList>
            <person name="Komaki H."/>
            <person name="Tamura T."/>
        </authorList>
    </citation>
    <scope>NUCLEOTIDE SEQUENCE</scope>
    <source>
        <strain evidence="3">NBRC 106093</strain>
    </source>
</reference>
<dbReference type="AlphaFoldDB" id="A0A919UCJ5"/>
<dbReference type="InterPro" id="IPR006015">
    <property type="entry name" value="Universal_stress_UspA"/>
</dbReference>
<dbReference type="SUPFAM" id="SSF52402">
    <property type="entry name" value="Adenine nucleotide alpha hydrolases-like"/>
    <property type="match status" value="2"/>
</dbReference>
<dbReference type="Proteomes" id="UP000660611">
    <property type="component" value="Unassembled WGS sequence"/>
</dbReference>
<comment type="similarity">
    <text evidence="1">Belongs to the universal stress protein A family.</text>
</comment>
<keyword evidence="4" id="KW-1185">Reference proteome</keyword>
<dbReference type="RefSeq" id="WP_203847503.1">
    <property type="nucleotide sequence ID" value="NZ_BAAAVW010000011.1"/>
</dbReference>
<dbReference type="PANTHER" id="PTHR46268">
    <property type="entry name" value="STRESS RESPONSE PROTEIN NHAX"/>
    <property type="match status" value="1"/>
</dbReference>
<dbReference type="EMBL" id="BONQ01000055">
    <property type="protein sequence ID" value="GIG45703.1"/>
    <property type="molecule type" value="Genomic_DNA"/>
</dbReference>
<evidence type="ECO:0000313" key="4">
    <source>
        <dbReference type="Proteomes" id="UP000660611"/>
    </source>
</evidence>
<dbReference type="Gene3D" id="3.40.50.620">
    <property type="entry name" value="HUPs"/>
    <property type="match status" value="2"/>
</dbReference>
<gene>
    <name evidence="3" type="ORF">Dsi01nite_037440</name>
</gene>
<sequence>MTNIHRPVIVGIDGSPAAFGAVRWAADAAVRLGRPLRITHALGVPGPLQETFDDQGLVLETAMEARRWCPGLPVTTSTWHGQPEQVLCEQSRQADLVVVGSHGHGGFHTLVAGSVGVHLAGDAHCPVLVVHHAERWAGPESVLPSHRPVVVGADGSLGGQQALELAFREASARKVPLVAVRAWQSPATRLARRTDPARVAADLAADLEPLRAKDPAVQLIARVVHGAPVQALLDEARDALMVVLGGSAQAGFGGPRLGPVTAHVLEHADIPVLVVRHS</sequence>
<dbReference type="PRINTS" id="PR01438">
    <property type="entry name" value="UNVRSLSTRESS"/>
</dbReference>
<dbReference type="PANTHER" id="PTHR46268:SF6">
    <property type="entry name" value="UNIVERSAL STRESS PROTEIN UP12"/>
    <property type="match status" value="1"/>
</dbReference>
<evidence type="ECO:0000259" key="2">
    <source>
        <dbReference type="Pfam" id="PF00582"/>
    </source>
</evidence>
<feature type="domain" description="UspA" evidence="2">
    <location>
        <begin position="6"/>
        <end position="131"/>
    </location>
</feature>
<comment type="caution">
    <text evidence="3">The sequence shown here is derived from an EMBL/GenBank/DDBJ whole genome shotgun (WGS) entry which is preliminary data.</text>
</comment>
<accession>A0A919UCJ5</accession>
<dbReference type="InterPro" id="IPR014729">
    <property type="entry name" value="Rossmann-like_a/b/a_fold"/>
</dbReference>
<dbReference type="InterPro" id="IPR006016">
    <property type="entry name" value="UspA"/>
</dbReference>
<proteinExistence type="inferred from homology"/>